<sequence>MAAHSMGHGSAVPQSDWQGTSRMYGNQAMACLRAGVIALVLLAVLALIVLT</sequence>
<reference evidence="3" key="1">
    <citation type="journal article" date="2016" name="Genome Announc.">
        <title>Draft Genome Sequences of Five Rapidly Growing Mycobacterium Species, M. thermoresistibile, M. fortuitum subsp. acetamidolyticum, M. canariasense, M. brisbanense, and M. novocastrense.</title>
        <authorList>
            <person name="Katahira K."/>
            <person name="Ogura Y."/>
            <person name="Gotoh Y."/>
            <person name="Hayashi T."/>
        </authorList>
    </citation>
    <scope>NUCLEOTIDE SEQUENCE [LARGE SCALE GENOMIC DNA]</scope>
    <source>
        <strain evidence="3">JCM15298</strain>
    </source>
</reference>
<keyword evidence="1" id="KW-0812">Transmembrane</keyword>
<evidence type="ECO:0000256" key="1">
    <source>
        <dbReference type="SAM" id="Phobius"/>
    </source>
</evidence>
<keyword evidence="3" id="KW-1185">Reference proteome</keyword>
<dbReference type="RefSeq" id="WP_165605430.1">
    <property type="nucleotide sequence ID" value="NZ_BCSY01000135.1"/>
</dbReference>
<dbReference type="Proteomes" id="UP000069443">
    <property type="component" value="Unassembled WGS sequence"/>
</dbReference>
<keyword evidence="1" id="KW-1133">Transmembrane helix</keyword>
<comment type="caution">
    <text evidence="2">The sequence shown here is derived from an EMBL/GenBank/DDBJ whole genome shotgun (WGS) entry which is preliminary data.</text>
</comment>
<evidence type="ECO:0000313" key="3">
    <source>
        <dbReference type="Proteomes" id="UP000069443"/>
    </source>
</evidence>
<reference evidence="3" key="2">
    <citation type="submission" date="2016-02" db="EMBL/GenBank/DDBJ databases">
        <title>Draft genome sequence of five rapidly growing Mycobacterium species.</title>
        <authorList>
            <person name="Katahira K."/>
            <person name="Gotou Y."/>
            <person name="Iida K."/>
            <person name="Ogura Y."/>
            <person name="Hayashi T."/>
        </authorList>
    </citation>
    <scope>NUCLEOTIDE SEQUENCE [LARGE SCALE GENOMIC DNA]</scope>
    <source>
        <strain evidence="3">JCM15298</strain>
    </source>
</reference>
<dbReference type="EMBL" id="BCSY01000135">
    <property type="protein sequence ID" value="GAS99370.1"/>
    <property type="molecule type" value="Genomic_DNA"/>
</dbReference>
<protein>
    <submittedName>
        <fullName evidence="2">Uncharacterized protein</fullName>
    </submittedName>
</protein>
<organism evidence="2 3">
    <name type="scientific">Mycolicibacterium canariasense</name>
    <name type="common">Mycobacterium canariasense</name>
    <dbReference type="NCBI Taxonomy" id="228230"/>
    <lineage>
        <taxon>Bacteria</taxon>
        <taxon>Bacillati</taxon>
        <taxon>Actinomycetota</taxon>
        <taxon>Actinomycetes</taxon>
        <taxon>Mycobacteriales</taxon>
        <taxon>Mycobacteriaceae</taxon>
        <taxon>Mycolicibacterium</taxon>
    </lineage>
</organism>
<name>A0A100WJJ8_MYCCR</name>
<keyword evidence="1" id="KW-0472">Membrane</keyword>
<accession>A0A100WJJ8</accession>
<feature type="transmembrane region" description="Helical" evidence="1">
    <location>
        <begin position="30"/>
        <end position="50"/>
    </location>
</feature>
<evidence type="ECO:0000313" key="2">
    <source>
        <dbReference type="EMBL" id="GAS99370.1"/>
    </source>
</evidence>
<dbReference type="AlphaFoldDB" id="A0A100WJJ8"/>
<gene>
    <name evidence="2" type="ORF">RMCC_6335</name>
</gene>
<proteinExistence type="predicted"/>